<dbReference type="GO" id="GO:0006623">
    <property type="term" value="P:protein targeting to vacuole"/>
    <property type="evidence" value="ECO:0007669"/>
    <property type="project" value="TreeGrafter"/>
</dbReference>
<keyword evidence="3" id="KW-0479">Metal-binding</keyword>
<feature type="compositionally biased region" description="Low complexity" evidence="7">
    <location>
        <begin position="2174"/>
        <end position="2190"/>
    </location>
</feature>
<feature type="region of interest" description="Disordered" evidence="7">
    <location>
        <begin position="1530"/>
        <end position="1600"/>
    </location>
</feature>
<feature type="compositionally biased region" description="Low complexity" evidence="7">
    <location>
        <begin position="2131"/>
        <end position="2140"/>
    </location>
</feature>
<dbReference type="Pfam" id="PF12624">
    <property type="entry name" value="VPS13_N"/>
    <property type="match status" value="1"/>
</dbReference>
<feature type="domain" description="FYVE-type" evidence="8">
    <location>
        <begin position="3488"/>
        <end position="3558"/>
    </location>
</feature>
<feature type="region of interest" description="Disordered" evidence="7">
    <location>
        <begin position="1171"/>
        <end position="1240"/>
    </location>
</feature>
<dbReference type="OrthoDB" id="428159at2759"/>
<feature type="region of interest" description="Disordered" evidence="7">
    <location>
        <begin position="1077"/>
        <end position="1137"/>
    </location>
</feature>
<evidence type="ECO:0000256" key="4">
    <source>
        <dbReference type="ARBA" id="ARBA00022771"/>
    </source>
</evidence>
<feature type="compositionally biased region" description="Low complexity" evidence="7">
    <location>
        <begin position="1198"/>
        <end position="1213"/>
    </location>
</feature>
<feature type="region of interest" description="Disordered" evidence="7">
    <location>
        <begin position="753"/>
        <end position="811"/>
    </location>
</feature>
<feature type="compositionally biased region" description="Low complexity" evidence="7">
    <location>
        <begin position="4013"/>
        <end position="4031"/>
    </location>
</feature>
<evidence type="ECO:0000256" key="3">
    <source>
        <dbReference type="ARBA" id="ARBA00022723"/>
    </source>
</evidence>
<dbReference type="InParanoid" id="D7FMF5"/>
<dbReference type="GO" id="GO:0008270">
    <property type="term" value="F:zinc ion binding"/>
    <property type="evidence" value="ECO:0007669"/>
    <property type="project" value="UniProtKB-KW"/>
</dbReference>
<keyword evidence="2" id="KW-0813">Transport</keyword>
<evidence type="ECO:0000313" key="10">
    <source>
        <dbReference type="Proteomes" id="UP000002630"/>
    </source>
</evidence>
<dbReference type="SUPFAM" id="SSF57903">
    <property type="entry name" value="FYVE/PHD zinc finger"/>
    <property type="match status" value="1"/>
</dbReference>
<feature type="region of interest" description="Disordered" evidence="7">
    <location>
        <begin position="2682"/>
        <end position="2706"/>
    </location>
</feature>
<sequence length="4189" mass="437573">MDVDAAQRRPETIRLKNDVQGRVADGGRRLRSVAEGMVLEGYLSRFLVERFGRYVKGLDAENLRLSAWKGEILLKGLQLVPEALSEGLDIPVEVKWGHVGLFQLSVPWNKLGSKPVCATLEDVYILVTPLDTWSMDDMERQRRARYQKSRGVEWRLRKHLERKASLAEGVSKDEGGGKGRWGRLLAKILDNVQITVKNIHIRYEDELSLDDGTGTVPRPLSAGITLRQLVVQTVDEQWTPTYVQGAGGGKAGESGGRFVYKLVSVDSLAVYCDEELSRPSRPPGHPAASSSAAVAATGSDAAEVPPRSGSALPPSSLSPSLPQPGNDEEHGGEVPPTSGGGSGAAGRDRSFLASGLTGEDLESMFRTSLAGGEDRHSYVVIPASPDFRLRVQREGGGDGGGVGGSSKYKIQAFFNEVGLVLNNSQIANINKMRSTLRDLERWEALYRHRPKHKIKDGPKAWWVYLVKCVSRPGKAEKRAKLGWPDVARLLSLRKLYVHLYTARARHQATPEEYQQFTRLDEQLTANEIVAFRVKAIAELEEQEEQEASLLSSSSSANLAVAAAGEPAVPRQTWGQWLLRRDPVPAAAATGGGGGGDGDGATIAEETGPAAGGATQREDAAAQAEFLRAFSSPGGDAEGDNDGGDEQKNRVLFDVEASLNEGALTLVNAGQPCLRIIFDLKADLQKQKTDWRLELGLGALQAFGLAGQGARATTLLTRRTWRPPKADGGGDAGMIQIGDFQVWKSGGIIVEYQGEDPDNAATNKGGGRSSSSSTPAGPARKAIASPLVSPRAVSSSGGDGGGVSADQADSAGRWGGGGSGAVVTVKVVFAPHQLMHNRACVDQVTSMFATRDMRLLASAAQSKISRLKRATRSSFLHALGSSKRVEVTADIHAPLVVLPEDLEDRSRSSLLVLDLGHIAFRRDDALRRDAVETPPGDSPLASPPVFDVDVPSSSVEGVSAPGLLTADPLVANVPEDIAQDDWLLDVTGVQVVVADASSFLGPASSDNGPSANKAALSNDTAIVEEVDLNVKVRTATDLSTNGLIGVRVEANLPRLSCNVHSSAYLLLTRLLKNELERPTTAAGADRFPPESPLVSSSREEERMTRVPQTGTRGAVASRLFPASATPSLSPGSPGGTQRPRLIKAVLASELEPVTEVPGEGPLEDSDDGVGGAGVGRAGVFSLTPRRNSLSRGHHRRRSSSGSGCIHSPMPVEDSGCGGGQGVEGSERVVGDAGDGGDRVEEGYLEQPQTPAAGLVLEVRVSAPVICVSLVHDDNSTSTSGGNHASGNGAPERSATTSSPARHIVRGGPESENRVGRPPPPKGGAGHAAVSGGGEEGESGLPGVRLAAPPPVGASETVAEGALVLLEICGLGVDYRDAVGGDGHGSGGRAVVDADATKQEDRNPAVEPPSKGDPPGADADGNGDSPCKFCLSVSSFRVKDMHQRLTGDAGFSYLLSSQDPSSSAPLPLLLPEEEALRITYHTLGEKRTGGDRSGSRTVVVLGGVWGNWNPETVGALSVFTYGMYGSSGGGGTAPEIGDGGGGGGRPNAEQGKVDERSGRGVPSPRSEDLPSSASGRSIPEQAGVQAETQAERTGAAEPVSAEKGRRGGAIIVKAEIFKCHHSEGSVSNYSIALGFASLTDLGTKHSRWRSLVCPSLDSTLPPQEVRLDIVQDSRQGVEFPISVNLVLQSCTVNYLNQTWLETLDYLMNGVLGDGPWCPWLLIPQPEDEHSVDERVLPPPPPALNKKSLRIKAFDAEVRLPAGHAGASWVTFDAKTLTATNSYGTRRMGDVPSAKPETCQVWSINLDGLGIRSSRCYRPSPAAAVAPSPSLGSTVVPPRAGSKLLREDGVSLGEVTVEAWWPMVPRVGGAESDGVTSNYVVVGRAPGLDLGLHEDDFSVLWQVLAENICGPVPEVVDSLFASSGLAVGPWSAKVDDGEHGSSTNEATDLVNTAWEGKPDKADNARGEHTSAAVSRTGRRRRQLAVFPYEHPSDIATTFDVTFHLPDVALVAHACRDTVPDSRVFGESHAAPNAADVHGGVQTEAGGVVEVGKVRSALLTWRMLRFSDFRSSNEVVMAEPLLTESTRGEELSANDGGNRKLLSPGQIVPLSLCASAPLVGAQVPGATGDIGAGAATAATSDDTGNNITVRTDGQRGRATSDKVGDGVAPPQEGDSDTASPPGSGAPSPGARSGACFRWKKRSWPDGGRTNSLAVSGASVLLSKVGWGRWRVWAAAATGSGDDDNGGLSPKDESAKQKRQQVVAGEETTGTGTPGWTSFGEREAPPIDATASAGKVSNSATQGSNLEPANVAVGIARADPLAASDTGLIAELAFAFDVNLSETCLILEPWNYDSGCDRSGVCGMGGDNGWEGGDGAAVVVRVDMSMRMTSAFFLDGHWAAKLAASGTEAFQPTVPFPIPGDTGRRDDDSDRTTLLSCRLAKVEAFSRPFRGGLYEHEDPSRVHRSHRPAREENAARSPTTSMPSVANRPQGCLGHCRNHCCRRASRSGPEHEEATPSPPATTPQRRFPGIADLSVRASGAGLTVRLEDDSGTHFVPPPQPLPRQQQAEDYAFAPSLQSISSSCSSRRNTYDGEELEEERVLPTPSSRIGSVPWTTTTASGPRVEHSPRFAAGFSRDGKEDMSTTVGGLASDKMSSALLSATCGFPGQPVVEASVGNWLVSFSRVVGRGGGSDGGGASTVVPGGEPGRETCVASAGAPFSATLPVAAKPVRTSSEGRPASPTWQEWLEEEEDKGRHVARSGSPPVCGRDKTSHSGQEEPSMPAPARSGECPAPMGQQQRSQSPPPPQAPDDENPAPSVLVSYRKVVSFGHGEDAAIAVASGSPRRDTLGVGAENPVAEEASSGVGGDPDVDGVTPAEEPDPGGGDRDLGKAAGAGQETGSRSGTGASPTPTCSTEIEVAARRGLEVMFNKEKEGRQLIALSAASLALTVEASSGGCATDKSTVVWDGRLDDLTARDPRASNLLYSTLVGRPSPPRPTAQQPESPVSLTFRYSKEKGDESGEGPYVAYRIPPAALLQGATAPAEGRVAGPWESSSLSLSFSELQVVYFQPLWLEVIDFLWEGVLGAAVWGGSAVPEEEAEQGAPAATDGSTPADRRTPGAREQERAAADGGDPGLRSLSQIQVTLSAPTVVLPGSLTDPRHLALRPKTFRFSTWTGGADDSSAPPRLEECSPGGPVARHMAVEAGETDIGLGFCYPRGPRPQSPVGAVQHRATGLFYSLLQEPIDVKVAVKTVSPPPPSDGATGIAGSDCDDRDPPREVGRSSSSSSGGTGTTPAVQVGLTSGGAKVVEEKTSGDEGCNSDGTEGDGGAGSGEEGEQEKTMEVRVELPRLLQVSLTPDARAALAGCLGANILAAGFHGEVSENFPLVASKDDDDAATSIFGGADAAGVEQEMDEIDPEREVRGTTRGGGEKRHHERGGTEPRVDRAGGEVGGYPLPYSPRAVRKHQRRHPSPPQSPSGTAVGSRGGDGVSPPLACPLCTDSFDELLARHECAWCGGTVCRKCLHTQVLIYDDDGTSNAPGGNTGEGDAPIVLPSLICDNCAARVFPETSVSPAGQVRYRYGDDGPVTAVDVALEIPRIQVDFLPSSASLPWGAGEEEEDSNEGFPAGHRSRGTGHPTPGGMSVLGDGLELTYRRSARRMGGLEGSVGAVLLLDLSPGTAFSRIVSPAAPVPVSGEMRPPQVVISYHFSPKTEAQVQVMVNHLETIAVPSAIHKLHVLAKPTPPPPTPMYGWKPGDERDPSPVGPPHSSGLGTPGEGVGTERNVKETRAATGGLGAAAEAECMHDLAALQLTQQGGEDGAPKTPLTLKATLLNPVLILPQDDKDPDCNALFLQGLIIANYVRSPRNDTAFQQHSNSARGAAAEARDTSLEIIRLESQVGRMFGGSGRAPGASTPSGLGAGAGAIDPVTLSLHYSEVERPLHPMVKDLKCQKGVPTLRPRAGALVVSVAGIPVSHLTVSAVTSLLNDIASEPPRRSPPARGNAGGERKKVAGGWTETVLANSSSTTRGSSAAAAAAAAAPGRGGGPQGQQRPRRQQHQLLPRDGSRSRSRSSRGRGDVIRLVLREVEVHAWPPNWRHEVQCPGVRVTVIDDLEGRDMPLLRAEVGSLDMTHESGPGMARHSAGDKRASLGKSILATTAGGTSAAGGGRTAGGVDTALLVVPVSRTAAACDAQCGRLKR</sequence>
<feature type="region of interest" description="Disordered" evidence="7">
    <location>
        <begin position="2850"/>
        <end position="2906"/>
    </location>
</feature>
<feature type="region of interest" description="Disordered" evidence="7">
    <location>
        <begin position="2498"/>
        <end position="2522"/>
    </location>
</feature>
<evidence type="ECO:0000259" key="8">
    <source>
        <dbReference type="PROSITE" id="PS50178"/>
    </source>
</evidence>
<dbReference type="CDD" id="cd00065">
    <property type="entry name" value="FYVE_like_SF"/>
    <property type="match status" value="1"/>
</dbReference>
<feature type="compositionally biased region" description="Polar residues" evidence="7">
    <location>
        <begin position="1274"/>
        <end position="1284"/>
    </location>
</feature>
<feature type="region of interest" description="Disordered" evidence="7">
    <location>
        <begin position="3244"/>
        <end position="3334"/>
    </location>
</feature>
<keyword evidence="10" id="KW-1185">Reference proteome</keyword>
<proteinExistence type="inferred from homology"/>
<feature type="region of interest" description="Disordered" evidence="7">
    <location>
        <begin position="1271"/>
        <end position="1346"/>
    </location>
</feature>
<dbReference type="InterPro" id="IPR017455">
    <property type="entry name" value="Znf_FYVE-rel"/>
</dbReference>
<feature type="region of interest" description="Disordered" evidence="7">
    <location>
        <begin position="3088"/>
        <end position="3128"/>
    </location>
</feature>
<feature type="compositionally biased region" description="Polar residues" evidence="7">
    <location>
        <begin position="2991"/>
        <end position="3000"/>
    </location>
</feature>
<evidence type="ECO:0000256" key="5">
    <source>
        <dbReference type="ARBA" id="ARBA00022833"/>
    </source>
</evidence>
<feature type="region of interest" description="Disordered" evidence="7">
    <location>
        <begin position="2446"/>
        <end position="2484"/>
    </location>
</feature>
<feature type="region of interest" description="Disordered" evidence="7">
    <location>
        <begin position="1379"/>
        <end position="1421"/>
    </location>
</feature>
<feature type="compositionally biased region" description="Low complexity" evidence="7">
    <location>
        <begin position="599"/>
        <end position="614"/>
    </location>
</feature>
<feature type="region of interest" description="Disordered" evidence="7">
    <location>
        <begin position="2573"/>
        <end position="2639"/>
    </location>
</feature>
<dbReference type="InterPro" id="IPR013083">
    <property type="entry name" value="Znf_RING/FYVE/PHD"/>
</dbReference>
<feature type="compositionally biased region" description="Low complexity" evidence="7">
    <location>
        <begin position="286"/>
        <end position="324"/>
    </location>
</feature>
<feature type="compositionally biased region" description="Gly residues" evidence="7">
    <location>
        <begin position="589"/>
        <end position="598"/>
    </location>
</feature>
<dbReference type="eggNOG" id="KOG1809">
    <property type="taxonomic scope" value="Eukaryota"/>
</dbReference>
<keyword evidence="5" id="KW-0862">Zinc</keyword>
<feature type="region of interest" description="Disordered" evidence="7">
    <location>
        <begin position="276"/>
        <end position="349"/>
    </location>
</feature>
<dbReference type="InterPro" id="IPR026847">
    <property type="entry name" value="VPS13"/>
</dbReference>
<feature type="region of interest" description="Disordered" evidence="7">
    <location>
        <begin position="2131"/>
        <end position="2190"/>
    </location>
</feature>
<feature type="compositionally biased region" description="Low complexity" evidence="7">
    <location>
        <begin position="2260"/>
        <end position="2274"/>
    </location>
</feature>
<feature type="compositionally biased region" description="Basic and acidic residues" evidence="7">
    <location>
        <begin position="3106"/>
        <end position="3120"/>
    </location>
</feature>
<protein>
    <recommendedName>
        <fullName evidence="8">FYVE-type domain-containing protein</fullName>
    </recommendedName>
</protein>
<evidence type="ECO:0000256" key="6">
    <source>
        <dbReference type="PROSITE-ProRule" id="PRU00091"/>
    </source>
</evidence>
<comment type="similarity">
    <text evidence="1">Belongs to the VPS13 family.</text>
</comment>
<feature type="region of interest" description="Disordered" evidence="7">
    <location>
        <begin position="3403"/>
        <end position="3480"/>
    </location>
</feature>
<accession>D7FMF5</accession>
<reference evidence="9 10" key="1">
    <citation type="journal article" date="2010" name="Nature">
        <title>The Ectocarpus genome and the independent evolution of multicellularity in brown algae.</title>
        <authorList>
            <person name="Cock J.M."/>
            <person name="Sterck L."/>
            <person name="Rouze P."/>
            <person name="Scornet D."/>
            <person name="Allen A.E."/>
            <person name="Amoutzias G."/>
            <person name="Anthouard V."/>
            <person name="Artiguenave F."/>
            <person name="Aury J.M."/>
            <person name="Badger J.H."/>
            <person name="Beszteri B."/>
            <person name="Billiau K."/>
            <person name="Bonnet E."/>
            <person name="Bothwell J.H."/>
            <person name="Bowler C."/>
            <person name="Boyen C."/>
            <person name="Brownlee C."/>
            <person name="Carrano C.J."/>
            <person name="Charrier B."/>
            <person name="Cho G.Y."/>
            <person name="Coelho S.M."/>
            <person name="Collen J."/>
            <person name="Corre E."/>
            <person name="Da Silva C."/>
            <person name="Delage L."/>
            <person name="Delaroque N."/>
            <person name="Dittami S.M."/>
            <person name="Doulbeau S."/>
            <person name="Elias M."/>
            <person name="Farnham G."/>
            <person name="Gachon C.M."/>
            <person name="Gschloessl B."/>
            <person name="Heesch S."/>
            <person name="Jabbari K."/>
            <person name="Jubin C."/>
            <person name="Kawai H."/>
            <person name="Kimura K."/>
            <person name="Kloareg B."/>
            <person name="Kupper F.C."/>
            <person name="Lang D."/>
            <person name="Le Bail A."/>
            <person name="Leblanc C."/>
            <person name="Lerouge P."/>
            <person name="Lohr M."/>
            <person name="Lopez P.J."/>
            <person name="Martens C."/>
            <person name="Maumus F."/>
            <person name="Michel G."/>
            <person name="Miranda-Saavedra D."/>
            <person name="Morales J."/>
            <person name="Moreau H."/>
            <person name="Motomura T."/>
            <person name="Nagasato C."/>
            <person name="Napoli C.A."/>
            <person name="Nelson D.R."/>
            <person name="Nyvall-Collen P."/>
            <person name="Peters A.F."/>
            <person name="Pommier C."/>
            <person name="Potin P."/>
            <person name="Poulain J."/>
            <person name="Quesneville H."/>
            <person name="Read B."/>
            <person name="Rensing S.A."/>
            <person name="Ritter A."/>
            <person name="Rousvoal S."/>
            <person name="Samanta M."/>
            <person name="Samson G."/>
            <person name="Schroeder D.C."/>
            <person name="Segurens B."/>
            <person name="Strittmatter M."/>
            <person name="Tonon T."/>
            <person name="Tregear J.W."/>
            <person name="Valentin K."/>
            <person name="von Dassow P."/>
            <person name="Yamagishi T."/>
            <person name="Van de Peer Y."/>
            <person name="Wincker P."/>
        </authorList>
    </citation>
    <scope>NUCLEOTIDE SEQUENCE [LARGE SCALE GENOMIC DNA]</scope>
    <source>
        <strain evidence="10">Ec32 / CCAP1310/4</strain>
    </source>
</reference>
<feature type="region of interest" description="Disordered" evidence="7">
    <location>
        <begin position="3734"/>
        <end position="3773"/>
    </location>
</feature>
<evidence type="ECO:0000313" key="9">
    <source>
        <dbReference type="EMBL" id="CBJ29967.1"/>
    </source>
</evidence>
<dbReference type="InterPro" id="IPR026854">
    <property type="entry name" value="VPS13_N"/>
</dbReference>
<feature type="region of interest" description="Disordered" evidence="7">
    <location>
        <begin position="584"/>
        <end position="617"/>
    </location>
</feature>
<dbReference type="PANTHER" id="PTHR16166:SF93">
    <property type="entry name" value="INTERMEMBRANE LIPID TRANSFER PROTEIN VPS13"/>
    <property type="match status" value="1"/>
</dbReference>
<feature type="compositionally biased region" description="Basic residues" evidence="7">
    <location>
        <begin position="3454"/>
        <end position="3463"/>
    </location>
</feature>
<keyword evidence="4 6" id="KW-0863">Zinc-finger</keyword>
<evidence type="ECO:0000256" key="2">
    <source>
        <dbReference type="ARBA" id="ARBA00022448"/>
    </source>
</evidence>
<feature type="region of interest" description="Disordered" evidence="7">
    <location>
        <begin position="2981"/>
        <end position="3001"/>
    </location>
</feature>
<feature type="compositionally biased region" description="Gly residues" evidence="7">
    <location>
        <begin position="1321"/>
        <end position="1332"/>
    </location>
</feature>
<evidence type="ECO:0000256" key="1">
    <source>
        <dbReference type="ARBA" id="ARBA00006545"/>
    </source>
</evidence>
<dbReference type="EMBL" id="FN649728">
    <property type="protein sequence ID" value="CBJ29967.1"/>
    <property type="molecule type" value="Genomic_DNA"/>
</dbReference>
<gene>
    <name evidence="9" type="ORF">Esi_0169_0032</name>
</gene>
<feature type="compositionally biased region" description="Basic and acidic residues" evidence="7">
    <location>
        <begin position="2761"/>
        <end position="2770"/>
    </location>
</feature>
<feature type="compositionally biased region" description="Gly residues" evidence="7">
    <location>
        <begin position="1530"/>
        <end position="1543"/>
    </location>
</feature>
<feature type="region of interest" description="Disordered" evidence="7">
    <location>
        <begin position="2232"/>
        <end position="2277"/>
    </location>
</feature>
<feature type="compositionally biased region" description="Basic and acidic residues" evidence="7">
    <location>
        <begin position="2148"/>
        <end position="2160"/>
    </location>
</feature>
<feature type="compositionally biased region" description="Polar residues" evidence="7">
    <location>
        <begin position="2891"/>
        <end position="2906"/>
    </location>
</feature>
<dbReference type="Pfam" id="PF01363">
    <property type="entry name" value="FYVE"/>
    <property type="match status" value="1"/>
</dbReference>
<feature type="region of interest" description="Disordered" evidence="7">
    <location>
        <begin position="3602"/>
        <end position="3637"/>
    </location>
</feature>
<feature type="region of interest" description="Disordered" evidence="7">
    <location>
        <begin position="2722"/>
        <end position="2810"/>
    </location>
</feature>
<evidence type="ECO:0000256" key="7">
    <source>
        <dbReference type="SAM" id="MobiDB-lite"/>
    </source>
</evidence>
<feature type="compositionally biased region" description="Basic and acidic residues" evidence="7">
    <location>
        <begin position="3411"/>
        <end position="3440"/>
    </location>
</feature>
<name>D7FMF5_ECTSI</name>
<feature type="compositionally biased region" description="Basic and acidic residues" evidence="7">
    <location>
        <begin position="1393"/>
        <end position="1402"/>
    </location>
</feature>
<dbReference type="EMBL" id="FN648209">
    <property type="protein sequence ID" value="CBJ29967.1"/>
    <property type="molecule type" value="Genomic_DNA"/>
</dbReference>
<feature type="compositionally biased region" description="Polar residues" evidence="7">
    <location>
        <begin position="2598"/>
        <end position="2614"/>
    </location>
</feature>
<feature type="compositionally biased region" description="Gly residues" evidence="7">
    <location>
        <begin position="2682"/>
        <end position="2691"/>
    </location>
</feature>
<dbReference type="PROSITE" id="PS50178">
    <property type="entry name" value="ZF_FYVE"/>
    <property type="match status" value="1"/>
</dbReference>
<feature type="compositionally biased region" description="Low complexity" evidence="7">
    <location>
        <begin position="1411"/>
        <end position="1421"/>
    </location>
</feature>
<dbReference type="GO" id="GO:0045053">
    <property type="term" value="P:protein retention in Golgi apparatus"/>
    <property type="evidence" value="ECO:0007669"/>
    <property type="project" value="TreeGrafter"/>
</dbReference>
<dbReference type="PANTHER" id="PTHR16166">
    <property type="entry name" value="VACUOLAR PROTEIN SORTING-ASSOCIATED PROTEIN VPS13"/>
    <property type="match status" value="1"/>
</dbReference>
<dbReference type="Proteomes" id="UP000002630">
    <property type="component" value="Linkage Group LG03"/>
</dbReference>
<dbReference type="Gene3D" id="3.30.40.10">
    <property type="entry name" value="Zinc/RING finger domain, C3HC4 (zinc finger)"/>
    <property type="match status" value="1"/>
</dbReference>
<organism evidence="9 10">
    <name type="scientific">Ectocarpus siliculosus</name>
    <name type="common">Brown alga</name>
    <name type="synonym">Conferva siliculosa</name>
    <dbReference type="NCBI Taxonomy" id="2880"/>
    <lineage>
        <taxon>Eukaryota</taxon>
        <taxon>Sar</taxon>
        <taxon>Stramenopiles</taxon>
        <taxon>Ochrophyta</taxon>
        <taxon>PX clade</taxon>
        <taxon>Phaeophyceae</taxon>
        <taxon>Ectocarpales</taxon>
        <taxon>Ectocarpaceae</taxon>
        <taxon>Ectocarpus</taxon>
    </lineage>
</organism>
<feature type="compositionally biased region" description="Basic and acidic residues" evidence="7">
    <location>
        <begin position="1223"/>
        <end position="1240"/>
    </location>
</feature>
<dbReference type="InterPro" id="IPR011011">
    <property type="entry name" value="Znf_FYVE_PHD"/>
</dbReference>
<feature type="region of interest" description="Disordered" evidence="7">
    <location>
        <begin position="3979"/>
        <end position="4065"/>
    </location>
</feature>
<dbReference type="InterPro" id="IPR000306">
    <property type="entry name" value="Znf_FYVE"/>
</dbReference>